<reference evidence="5 6" key="2">
    <citation type="submission" date="2016-05" db="EMBL/GenBank/DDBJ databases">
        <authorList>
            <person name="Naeem Raeece"/>
        </authorList>
    </citation>
    <scope>NUCLEOTIDE SEQUENCE [LARGE SCALE GENOMIC DNA]</scope>
</reference>
<name>A0A1A8YKG6_PLAOA</name>
<dbReference type="AlphaFoldDB" id="A0A1A8YKG6"/>
<accession>A0A1A8YKG6</accession>
<dbReference type="EMBL" id="FLRD01000032">
    <property type="protein sequence ID" value="SBT32053.1"/>
    <property type="molecule type" value="Genomic_DNA"/>
</dbReference>
<evidence type="ECO:0000313" key="6">
    <source>
        <dbReference type="Proteomes" id="UP000078555"/>
    </source>
</evidence>
<evidence type="ECO:0000313" key="3">
    <source>
        <dbReference type="EMBL" id="SBT32053.1"/>
    </source>
</evidence>
<proteinExistence type="predicted"/>
<evidence type="ECO:0000313" key="5">
    <source>
        <dbReference type="Proteomes" id="UP000078550"/>
    </source>
</evidence>
<keyword evidence="6" id="KW-1185">Reference proteome</keyword>
<feature type="region of interest" description="Disordered" evidence="2">
    <location>
        <begin position="408"/>
        <end position="456"/>
    </location>
</feature>
<protein>
    <recommendedName>
        <fullName evidence="7">PH domain-containing protein</fullName>
    </recommendedName>
</protein>
<evidence type="ECO:0000256" key="1">
    <source>
        <dbReference type="SAM" id="Coils"/>
    </source>
</evidence>
<evidence type="ECO:0000256" key="2">
    <source>
        <dbReference type="SAM" id="MobiDB-lite"/>
    </source>
</evidence>
<reference evidence="3" key="1">
    <citation type="submission" date="2016-05" db="EMBL/GenBank/DDBJ databases">
        <authorList>
            <person name="Lavstsen T."/>
            <person name="Jespersen J.S."/>
        </authorList>
    </citation>
    <scope>NUCLEOTIDE SEQUENCE [LARGE SCALE GENOMIC DNA]</scope>
</reference>
<evidence type="ECO:0000313" key="4">
    <source>
        <dbReference type="EMBL" id="SBT32589.1"/>
    </source>
</evidence>
<feature type="compositionally biased region" description="Acidic residues" evidence="2">
    <location>
        <begin position="437"/>
        <end position="456"/>
    </location>
</feature>
<dbReference type="Proteomes" id="UP000078555">
    <property type="component" value="Unassembled WGS sequence"/>
</dbReference>
<gene>
    <name evidence="3" type="ORF">POVWA1_010230</name>
    <name evidence="4" type="ORF">POVWA2_010450</name>
</gene>
<keyword evidence="1" id="KW-0175">Coiled coil</keyword>
<dbReference type="Proteomes" id="UP000078550">
    <property type="component" value="Unassembled WGS sequence"/>
</dbReference>
<evidence type="ECO:0008006" key="7">
    <source>
        <dbReference type="Google" id="ProtNLM"/>
    </source>
</evidence>
<sequence length="456" mass="53134">MHILECTCAETLTVLPLYQISPPTKPGPFCQKAVIRMKHKITLWSFFLFSLFLSLERKITCQSFLPVSYAAHQLYTFDKLTPHDIKSNLKNIVGNFITTKLKVIKNKYENYKNNFREEEKYDQLIKNDYDASLEDEVKSLLQQAKNKRNLSKKIKQSYDRALRNIKKKRKGNVNSSNNYEDEKLKNILEHNLEQINYLNRKSDYLENKATDIKKHLKSSTDNNYEQEQYNNCNISKMGKLKFVTSSNGLKHSIENNVQGQINNNGFSIFYKNKKKMTYFWNILELPIKLIGNVEQCFFFIYKNSNQIFCTDNKLKSASWVNSLTEASLCTNFGTKGILVNLEDINDKLRKNKKFDKNVLTVNIKPEEKGARVFVNDKEQQIEDNGNVINLNKIKKQMEDEKKISKARNVTVEKLPRGMDEMEEVNGEESQKGKVEEGDVENGDMENDQLEEEDDVE</sequence>
<dbReference type="EMBL" id="FLRE01000039">
    <property type="protein sequence ID" value="SBT32589.1"/>
    <property type="molecule type" value="Genomic_DNA"/>
</dbReference>
<feature type="coiled-coil region" evidence="1">
    <location>
        <begin position="101"/>
        <end position="150"/>
    </location>
</feature>
<organism evidence="3 6">
    <name type="scientific">Plasmodium ovale wallikeri</name>
    <dbReference type="NCBI Taxonomy" id="864142"/>
    <lineage>
        <taxon>Eukaryota</taxon>
        <taxon>Sar</taxon>
        <taxon>Alveolata</taxon>
        <taxon>Apicomplexa</taxon>
        <taxon>Aconoidasida</taxon>
        <taxon>Haemosporida</taxon>
        <taxon>Plasmodiidae</taxon>
        <taxon>Plasmodium</taxon>
        <taxon>Plasmodium (Plasmodium)</taxon>
    </lineage>
</organism>